<reference evidence="2 3" key="1">
    <citation type="journal article" date="2015" name="PLoS Pathog.">
        <title>Leptomonas seymouri: Adaptations to the Dixenous Life Cycle Analyzed by Genome Sequencing, Transcriptome Profiling and Co-infection with Leishmania donovani.</title>
        <authorList>
            <person name="Kraeva N."/>
            <person name="Butenko A."/>
            <person name="Hlavacova J."/>
            <person name="Kostygov A."/>
            <person name="Myskova J."/>
            <person name="Grybchuk D."/>
            <person name="Lestinova T."/>
            <person name="Votypka J."/>
            <person name="Volf P."/>
            <person name="Opperdoes F."/>
            <person name="Flegontov P."/>
            <person name="Lukes J."/>
            <person name="Yurchenko V."/>
        </authorList>
    </citation>
    <scope>NUCLEOTIDE SEQUENCE [LARGE SCALE GENOMIC DNA]</scope>
    <source>
        <strain evidence="2 3">ATCC 30220</strain>
    </source>
</reference>
<evidence type="ECO:0000313" key="3">
    <source>
        <dbReference type="Proteomes" id="UP000038009"/>
    </source>
</evidence>
<organism evidence="2 3">
    <name type="scientific">Leptomonas seymouri</name>
    <dbReference type="NCBI Taxonomy" id="5684"/>
    <lineage>
        <taxon>Eukaryota</taxon>
        <taxon>Discoba</taxon>
        <taxon>Euglenozoa</taxon>
        <taxon>Kinetoplastea</taxon>
        <taxon>Metakinetoplastina</taxon>
        <taxon>Trypanosomatida</taxon>
        <taxon>Trypanosomatidae</taxon>
        <taxon>Leishmaniinae</taxon>
        <taxon>Leptomonas</taxon>
    </lineage>
</organism>
<protein>
    <submittedName>
        <fullName evidence="2">Uncharacterized protein</fullName>
    </submittedName>
</protein>
<evidence type="ECO:0000313" key="2">
    <source>
        <dbReference type="EMBL" id="KPI88191.1"/>
    </source>
</evidence>
<proteinExistence type="predicted"/>
<comment type="caution">
    <text evidence="2">The sequence shown here is derived from an EMBL/GenBank/DDBJ whole genome shotgun (WGS) entry which is preliminary data.</text>
</comment>
<dbReference type="EMBL" id="LJSK01000058">
    <property type="protein sequence ID" value="KPI88191.1"/>
    <property type="molecule type" value="Genomic_DNA"/>
</dbReference>
<dbReference type="VEuPathDB" id="TriTrypDB:Lsey_0058_0100"/>
<gene>
    <name evidence="2" type="ORF">ABL78_2695</name>
</gene>
<dbReference type="Proteomes" id="UP000038009">
    <property type="component" value="Unassembled WGS sequence"/>
</dbReference>
<accession>A0A0N1PE16</accession>
<dbReference type="AlphaFoldDB" id="A0A0N1PE16"/>
<name>A0A0N1PE16_LEPSE</name>
<keyword evidence="1" id="KW-0175">Coiled coil</keyword>
<evidence type="ECO:0000256" key="1">
    <source>
        <dbReference type="SAM" id="Coils"/>
    </source>
</evidence>
<dbReference type="OrthoDB" id="258081at2759"/>
<feature type="coiled-coil region" evidence="1">
    <location>
        <begin position="141"/>
        <end position="189"/>
    </location>
</feature>
<keyword evidence="3" id="KW-1185">Reference proteome</keyword>
<sequence>MFCGELMSRVPHFSWLNSFYDPATQHIIAPFVPYKPVNLSGAQRMPKADKSSSESPKAGCEALPALVSRLAQKIDAHCTEVLIRRECLPSSNSKPFAPGVTHMPSLLEIQAYVDNLQSCWRKNMVENVDLLETDRNMQQDLKVARSELNTTRRQLAAANERLRLYELESKDYKYEYEALKTELNKYMNKLDRLH</sequence>